<feature type="signal peptide" evidence="5">
    <location>
        <begin position="1"/>
        <end position="24"/>
    </location>
</feature>
<dbReference type="CDD" id="cd00995">
    <property type="entry name" value="PBP2_NikA_DppA_OppA_like"/>
    <property type="match status" value="1"/>
</dbReference>
<comment type="subcellular location">
    <subcellularLocation>
        <location evidence="1">Periplasm</location>
    </subcellularLocation>
</comment>
<dbReference type="InterPro" id="IPR030678">
    <property type="entry name" value="Peptide/Ni-bd"/>
</dbReference>
<dbReference type="PANTHER" id="PTHR30290">
    <property type="entry name" value="PERIPLASMIC BINDING COMPONENT OF ABC TRANSPORTER"/>
    <property type="match status" value="1"/>
</dbReference>
<evidence type="ECO:0000256" key="5">
    <source>
        <dbReference type="SAM" id="SignalP"/>
    </source>
</evidence>
<evidence type="ECO:0000313" key="7">
    <source>
        <dbReference type="EMBL" id="SDX98364.1"/>
    </source>
</evidence>
<evidence type="ECO:0000256" key="2">
    <source>
        <dbReference type="ARBA" id="ARBA00005695"/>
    </source>
</evidence>
<dbReference type="Gene3D" id="3.10.105.10">
    <property type="entry name" value="Dipeptide-binding Protein, Domain 3"/>
    <property type="match status" value="1"/>
</dbReference>
<accession>A0A1H3G7A9</accession>
<dbReference type="Proteomes" id="UP000199118">
    <property type="component" value="Unassembled WGS sequence"/>
</dbReference>
<dbReference type="GO" id="GO:0030288">
    <property type="term" value="C:outer membrane-bounded periplasmic space"/>
    <property type="evidence" value="ECO:0007669"/>
    <property type="project" value="UniProtKB-ARBA"/>
</dbReference>
<dbReference type="InterPro" id="IPR039424">
    <property type="entry name" value="SBP_5"/>
</dbReference>
<dbReference type="Pfam" id="PF00496">
    <property type="entry name" value="SBP_bac_5"/>
    <property type="match status" value="1"/>
</dbReference>
<feature type="domain" description="Solute-binding protein family 5" evidence="6">
    <location>
        <begin position="71"/>
        <end position="423"/>
    </location>
</feature>
<feature type="chain" id="PRO_5011558516" evidence="5">
    <location>
        <begin position="25"/>
        <end position="523"/>
    </location>
</feature>
<dbReference type="RefSeq" id="WP_092685649.1">
    <property type="nucleotide sequence ID" value="NZ_FNMZ01000018.1"/>
</dbReference>
<keyword evidence="4 5" id="KW-0732">Signal</keyword>
<comment type="similarity">
    <text evidence="2">Belongs to the bacterial solute-binding protein 5 family.</text>
</comment>
<organism evidence="7 8">
    <name type="scientific">Albimonas donghaensis</name>
    <dbReference type="NCBI Taxonomy" id="356660"/>
    <lineage>
        <taxon>Bacteria</taxon>
        <taxon>Pseudomonadati</taxon>
        <taxon>Pseudomonadota</taxon>
        <taxon>Alphaproteobacteria</taxon>
        <taxon>Rhodobacterales</taxon>
        <taxon>Paracoccaceae</taxon>
        <taxon>Albimonas</taxon>
    </lineage>
</organism>
<keyword evidence="8" id="KW-1185">Reference proteome</keyword>
<dbReference type="PIRSF" id="PIRSF002741">
    <property type="entry name" value="MppA"/>
    <property type="match status" value="1"/>
</dbReference>
<evidence type="ECO:0000256" key="4">
    <source>
        <dbReference type="ARBA" id="ARBA00022729"/>
    </source>
</evidence>
<dbReference type="GO" id="GO:0015833">
    <property type="term" value="P:peptide transport"/>
    <property type="evidence" value="ECO:0007669"/>
    <property type="project" value="TreeGrafter"/>
</dbReference>
<gene>
    <name evidence="7" type="ORF">SAMN05444336_1181</name>
</gene>
<dbReference type="Gene3D" id="3.40.190.10">
    <property type="entry name" value="Periplasmic binding protein-like II"/>
    <property type="match status" value="1"/>
</dbReference>
<dbReference type="EMBL" id="FNMZ01000018">
    <property type="protein sequence ID" value="SDX98364.1"/>
    <property type="molecule type" value="Genomic_DNA"/>
</dbReference>
<dbReference type="OrthoDB" id="9803988at2"/>
<evidence type="ECO:0000256" key="1">
    <source>
        <dbReference type="ARBA" id="ARBA00004418"/>
    </source>
</evidence>
<name>A0A1H3G7A9_9RHOB</name>
<dbReference type="SUPFAM" id="SSF53850">
    <property type="entry name" value="Periplasmic binding protein-like II"/>
    <property type="match status" value="1"/>
</dbReference>
<dbReference type="STRING" id="356660.SAMN05444336_1181"/>
<proteinExistence type="inferred from homology"/>
<protein>
    <submittedName>
        <fullName evidence="7">Peptide/nickel transport system substrate-binding protein</fullName>
    </submittedName>
</protein>
<dbReference type="GO" id="GO:1904680">
    <property type="term" value="F:peptide transmembrane transporter activity"/>
    <property type="evidence" value="ECO:0007669"/>
    <property type="project" value="TreeGrafter"/>
</dbReference>
<dbReference type="PANTHER" id="PTHR30290:SF9">
    <property type="entry name" value="OLIGOPEPTIDE-BINDING PROTEIN APPA"/>
    <property type="match status" value="1"/>
</dbReference>
<reference evidence="7 8" key="1">
    <citation type="submission" date="2016-10" db="EMBL/GenBank/DDBJ databases">
        <authorList>
            <person name="de Groot N.N."/>
        </authorList>
    </citation>
    <scope>NUCLEOTIDE SEQUENCE [LARGE SCALE GENOMIC DNA]</scope>
    <source>
        <strain evidence="7 8">DSM 17890</strain>
    </source>
</reference>
<evidence type="ECO:0000259" key="6">
    <source>
        <dbReference type="Pfam" id="PF00496"/>
    </source>
</evidence>
<dbReference type="GO" id="GO:0043190">
    <property type="term" value="C:ATP-binding cassette (ABC) transporter complex"/>
    <property type="evidence" value="ECO:0007669"/>
    <property type="project" value="InterPro"/>
</dbReference>
<dbReference type="AlphaFoldDB" id="A0A1H3G7A9"/>
<evidence type="ECO:0000256" key="3">
    <source>
        <dbReference type="ARBA" id="ARBA00022448"/>
    </source>
</evidence>
<keyword evidence="3" id="KW-0813">Transport</keyword>
<sequence length="523" mass="58207">MRRLGLVASAAVVLAFAAPSTGVAQEDTLVAAFAAEATTLDPTRYSAGVDTYFIGQMFEQLVKVYPDGSTQNWLAESWELQTGPDGLPIIDVKIRPGVTFHNGDPLTSADFEFVYSRLKDPAISRWSHYQANVSEFEIVDDLHFRLHFSKPDATYVVNNLQLWAMPKKYFEEVGDEAFGQNPVGTGPWKFVSRSIKEELRLEAYDGYWNQEHRPSVKNLVIKVIPEDLTRVAAFQTGEVDWIDAVPPAMLADVKAMDGVATASRVSGNNLYLALDLIPEDSPFRKLKVRQAVAHGFDMDAIIESVLFGQGERYAEVGKGSTGYDPDLKLYDYDPVLAKKLLAEAGYPNGFDVDCINLTTPREPNIKEMGEAMYAYLSTIGIRCKMQNVEYGAWISLGRRAPDTPALNGAMYATMWGHGVPGDPGIPWGGHLHTYAPDGGWGSYSWNSDASLDAAIEESNTIMDPVAREAKLREIGKIKHEQVLGGITTYRPLVTFAWREDKVDYTPWPWPGFWRNFQEIGLKK</sequence>
<evidence type="ECO:0000313" key="8">
    <source>
        <dbReference type="Proteomes" id="UP000199118"/>
    </source>
</evidence>
<dbReference type="InterPro" id="IPR000914">
    <property type="entry name" value="SBP_5_dom"/>
</dbReference>